<keyword evidence="9" id="KW-0223">Dioxygenase</keyword>
<evidence type="ECO:0000313" key="15">
    <source>
        <dbReference type="EMBL" id="OSC32544.1"/>
    </source>
</evidence>
<dbReference type="InterPro" id="IPR034815">
    <property type="entry name" value="A_dioxygenase"/>
</dbReference>
<dbReference type="CDD" id="cd09818">
    <property type="entry name" value="PIOX_like"/>
    <property type="match status" value="1"/>
</dbReference>
<evidence type="ECO:0000256" key="9">
    <source>
        <dbReference type="ARBA" id="ARBA00022964"/>
    </source>
</evidence>
<keyword evidence="10" id="KW-0560">Oxidoreductase</keyword>
<keyword evidence="8" id="KW-0276">Fatty acid metabolism</keyword>
<gene>
    <name evidence="15" type="ORF">B8W69_01885</name>
</gene>
<dbReference type="SUPFAM" id="SSF48113">
    <property type="entry name" value="Heme-dependent peroxidases"/>
    <property type="match status" value="1"/>
</dbReference>
<dbReference type="Gene3D" id="1.10.640.10">
    <property type="entry name" value="Haem peroxidase domain superfamily, animal type"/>
    <property type="match status" value="1"/>
</dbReference>
<accession>A0A1X2LEY5</accession>
<dbReference type="GO" id="GO:0016702">
    <property type="term" value="F:oxidoreductase activity, acting on single donors with incorporation of molecular oxygen, incorporation of two atoms of oxygen"/>
    <property type="evidence" value="ECO:0007669"/>
    <property type="project" value="TreeGrafter"/>
</dbReference>
<dbReference type="OrthoDB" id="9765610at2"/>
<dbReference type="GO" id="GO:0006633">
    <property type="term" value="P:fatty acid biosynthetic process"/>
    <property type="evidence" value="ECO:0007669"/>
    <property type="project" value="UniProtKB-KW"/>
</dbReference>
<evidence type="ECO:0000256" key="7">
    <source>
        <dbReference type="ARBA" id="ARBA00022821"/>
    </source>
</evidence>
<dbReference type="GO" id="GO:0006952">
    <property type="term" value="P:defense response"/>
    <property type="evidence" value="ECO:0007669"/>
    <property type="project" value="UniProtKB-KW"/>
</dbReference>
<evidence type="ECO:0000256" key="5">
    <source>
        <dbReference type="ARBA" id="ARBA00022723"/>
    </source>
</evidence>
<proteinExistence type="predicted"/>
<keyword evidence="6" id="KW-0925">Oxylipin biosynthesis</keyword>
<reference evidence="15 16" key="1">
    <citation type="submission" date="2017-04" db="EMBL/GenBank/DDBJ databases">
        <title>The new phylogeny of genus Mycobacterium.</title>
        <authorList>
            <person name="Tortoli E."/>
            <person name="Trovato A."/>
            <person name="Cirillo D.M."/>
        </authorList>
    </citation>
    <scope>NUCLEOTIDE SEQUENCE [LARGE SCALE GENOMIC DNA]</scope>
    <source>
        <strain evidence="15 16">DSM 45247</strain>
    </source>
</reference>
<keyword evidence="14" id="KW-0812">Transmembrane</keyword>
<keyword evidence="5" id="KW-0479">Metal-binding</keyword>
<evidence type="ECO:0000256" key="12">
    <source>
        <dbReference type="ARBA" id="ARBA00023098"/>
    </source>
</evidence>
<evidence type="ECO:0000256" key="10">
    <source>
        <dbReference type="ARBA" id="ARBA00023002"/>
    </source>
</evidence>
<dbReference type="InterPro" id="IPR037120">
    <property type="entry name" value="Haem_peroxidase_sf_animal"/>
</dbReference>
<organism evidence="15 16">
    <name type="scientific">Mycolicibacterium vulneris</name>
    <dbReference type="NCBI Taxonomy" id="547163"/>
    <lineage>
        <taxon>Bacteria</taxon>
        <taxon>Bacillati</taxon>
        <taxon>Actinomycetota</taxon>
        <taxon>Actinomycetes</taxon>
        <taxon>Mycobacteriales</taxon>
        <taxon>Mycobacteriaceae</taxon>
        <taxon>Mycolicibacterium</taxon>
    </lineage>
</organism>
<dbReference type="PANTHER" id="PTHR11903:SF11">
    <property type="entry name" value="ALPHA-DIOXYGENASE 1"/>
    <property type="match status" value="1"/>
</dbReference>
<dbReference type="InterPro" id="IPR010255">
    <property type="entry name" value="Haem_peroxidase_sf"/>
</dbReference>
<evidence type="ECO:0000256" key="8">
    <source>
        <dbReference type="ARBA" id="ARBA00022832"/>
    </source>
</evidence>
<evidence type="ECO:0000256" key="13">
    <source>
        <dbReference type="ARBA" id="ARBA00023160"/>
    </source>
</evidence>
<dbReference type="EMBL" id="NCXM01000001">
    <property type="protein sequence ID" value="OSC32544.1"/>
    <property type="molecule type" value="Genomic_DNA"/>
</dbReference>
<dbReference type="RefSeq" id="WP_085288280.1">
    <property type="nucleotide sequence ID" value="NZ_NCXM01000001.1"/>
</dbReference>
<keyword evidence="14" id="KW-0472">Membrane</keyword>
<evidence type="ECO:0000256" key="4">
    <source>
        <dbReference type="ARBA" id="ARBA00022617"/>
    </source>
</evidence>
<keyword evidence="14" id="KW-1133">Transmembrane helix</keyword>
<evidence type="ECO:0000256" key="11">
    <source>
        <dbReference type="ARBA" id="ARBA00023004"/>
    </source>
</evidence>
<dbReference type="Proteomes" id="UP000242320">
    <property type="component" value="Unassembled WGS sequence"/>
</dbReference>
<keyword evidence="2" id="KW-0444">Lipid biosynthesis</keyword>
<dbReference type="PANTHER" id="PTHR11903">
    <property type="entry name" value="PROSTAGLANDIN G/H SYNTHASE"/>
    <property type="match status" value="1"/>
</dbReference>
<comment type="cofactor">
    <cofactor evidence="1">
        <name>Ca(2+)</name>
        <dbReference type="ChEBI" id="CHEBI:29108"/>
    </cofactor>
</comment>
<keyword evidence="11" id="KW-0408">Iron</keyword>
<dbReference type="GO" id="GO:0020037">
    <property type="term" value="F:heme binding"/>
    <property type="evidence" value="ECO:0007669"/>
    <property type="project" value="InterPro"/>
</dbReference>
<dbReference type="AlphaFoldDB" id="A0A1X2LEY5"/>
<evidence type="ECO:0000256" key="3">
    <source>
        <dbReference type="ARBA" id="ARBA00022559"/>
    </source>
</evidence>
<dbReference type="GO" id="GO:0004601">
    <property type="term" value="F:peroxidase activity"/>
    <property type="evidence" value="ECO:0007669"/>
    <property type="project" value="UniProtKB-KW"/>
</dbReference>
<name>A0A1X2LEY5_9MYCO</name>
<evidence type="ECO:0000256" key="1">
    <source>
        <dbReference type="ARBA" id="ARBA00001913"/>
    </source>
</evidence>
<evidence type="ECO:0000313" key="16">
    <source>
        <dbReference type="Proteomes" id="UP000242320"/>
    </source>
</evidence>
<dbReference type="GO" id="GO:0031408">
    <property type="term" value="P:oxylipin biosynthetic process"/>
    <property type="evidence" value="ECO:0007669"/>
    <property type="project" value="UniProtKB-KW"/>
</dbReference>
<keyword evidence="16" id="KW-1185">Reference proteome</keyword>
<evidence type="ECO:0000256" key="14">
    <source>
        <dbReference type="SAM" id="Phobius"/>
    </source>
</evidence>
<protein>
    <recommendedName>
        <fullName evidence="17">Peroxidase</fullName>
    </recommendedName>
</protein>
<evidence type="ECO:0000256" key="6">
    <source>
        <dbReference type="ARBA" id="ARBA00022767"/>
    </source>
</evidence>
<comment type="caution">
    <text evidence="15">The sequence shown here is derived from an EMBL/GenBank/DDBJ whole genome shotgun (WGS) entry which is preliminary data.</text>
</comment>
<evidence type="ECO:0008006" key="17">
    <source>
        <dbReference type="Google" id="ProtNLM"/>
    </source>
</evidence>
<dbReference type="GO" id="GO:0046872">
    <property type="term" value="F:metal ion binding"/>
    <property type="evidence" value="ECO:0007669"/>
    <property type="project" value="UniProtKB-KW"/>
</dbReference>
<dbReference type="PROSITE" id="PS50292">
    <property type="entry name" value="PEROXIDASE_3"/>
    <property type="match status" value="1"/>
</dbReference>
<dbReference type="Pfam" id="PF03098">
    <property type="entry name" value="An_peroxidase"/>
    <property type="match status" value="1"/>
</dbReference>
<keyword evidence="12" id="KW-0443">Lipid metabolism</keyword>
<feature type="transmembrane region" description="Helical" evidence="14">
    <location>
        <begin position="98"/>
        <end position="118"/>
    </location>
</feature>
<keyword evidence="7" id="KW-0611">Plant defense</keyword>
<dbReference type="InterPro" id="IPR050783">
    <property type="entry name" value="Oxylipin_biosynth_metab"/>
</dbReference>
<dbReference type="GO" id="GO:0006979">
    <property type="term" value="P:response to oxidative stress"/>
    <property type="evidence" value="ECO:0007669"/>
    <property type="project" value="InterPro"/>
</dbReference>
<keyword evidence="4" id="KW-0349">Heme</keyword>
<dbReference type="InterPro" id="IPR019791">
    <property type="entry name" value="Haem_peroxidase_animal"/>
</dbReference>
<dbReference type="PRINTS" id="PR00457">
    <property type="entry name" value="ANPEROXIDASE"/>
</dbReference>
<evidence type="ECO:0000256" key="2">
    <source>
        <dbReference type="ARBA" id="ARBA00022516"/>
    </source>
</evidence>
<keyword evidence="3" id="KW-0575">Peroxidase</keyword>
<keyword evidence="13" id="KW-0275">Fatty acid biosynthesis</keyword>
<sequence>MQPNGEQDASAGLACFKREDYAGAAQHYQTATQADSKRKDWRQMLDLAQANATAEVNVPVPKPEYFDRDELLKPPLVRDGDLPRPPRHRLGYGRFKRLRLLLGDVLGAVFTVLMNWLINLVGRRFDYRGKVWTNWYGRPLVLEVLTLAYMREQLNADNLVSTYPAKTLVGFQPSEQRAPLGVSHFRTADGSWNNLADPKEGAAGTRFMRNVKPSAVRPETTTLLTPDPRKISLELLKRPDGDDGQPEMTTVRFLNLLAASWIQFMIHDWVNHGEPQPNDFIKVPLRQGDPARDRYGWSEMVIGRTQPDPTRSGPDEPVGTSSINEVTHWWDGSQIYGSDQITQNRLRSNRFGKMHLEDDGLLPVDSSTGVEDAGFMRSWWVGLSMLHTLFVREHNAICDMLYEAYPEWEDNRLFNVARLINAAVMAKIHSIEWTPAILPNRALDTGLNVNWYGLITLLTRKGKKRTTLPEVKVRNEDIGGIVGNPINKHDCPFGLSEEFVEVYRLHSLLPETLEVRLRGQKDIKENVPLPATRQHGSVELTKKYAMSDLFHSFGNQQPGALVLNNFPRFLQELSVPGNPFLDVGTVDIVRARERGVPRYNEFRHQLGLNRIRSFDELTDCPNLRRKLKSVYRDNVEDLDLLIGTLAEGRRPTHFGFGETLFQVFILNASRRLQADRFYTDCYNEDVYTPEGLRWIDRTDLKTVILRHYPELAETGLANIKNAFEPWDEGPELDPDRHPLRAFDAELKHDPWRGDAYRQPKQLREREC</sequence>